<dbReference type="Proteomes" id="UP000067689">
    <property type="component" value="Chromosome"/>
</dbReference>
<evidence type="ECO:0000256" key="1">
    <source>
        <dbReference type="ARBA" id="ARBA00022448"/>
    </source>
</evidence>
<dbReference type="Gene3D" id="3.40.50.300">
    <property type="entry name" value="P-loop containing nucleotide triphosphate hydrolases"/>
    <property type="match status" value="1"/>
</dbReference>
<evidence type="ECO:0000256" key="3">
    <source>
        <dbReference type="ARBA" id="ARBA00022840"/>
    </source>
</evidence>
<keyword evidence="7" id="KW-1185">Reference proteome</keyword>
<dbReference type="CDD" id="cd03260">
    <property type="entry name" value="ABC_PstB_phosphate_transporter"/>
    <property type="match status" value="1"/>
</dbReference>
<dbReference type="RefSeq" id="WP_067857576.1">
    <property type="nucleotide sequence ID" value="NZ_CP011502.1"/>
</dbReference>
<evidence type="ECO:0000259" key="5">
    <source>
        <dbReference type="PROSITE" id="PS50893"/>
    </source>
</evidence>
<dbReference type="EMBL" id="CP011502">
    <property type="protein sequence ID" value="ALX04861.1"/>
    <property type="molecule type" value="Genomic_DNA"/>
</dbReference>
<dbReference type="STRING" id="2041.AERYTH_09200"/>
<feature type="domain" description="ABC transporter" evidence="5">
    <location>
        <begin position="33"/>
        <end position="281"/>
    </location>
</feature>
<dbReference type="GO" id="GO:0005315">
    <property type="term" value="F:phosphate transmembrane transporter activity"/>
    <property type="evidence" value="ECO:0007669"/>
    <property type="project" value="InterPro"/>
</dbReference>
<dbReference type="Pfam" id="PF00005">
    <property type="entry name" value="ABC_tran"/>
    <property type="match status" value="1"/>
</dbReference>
<keyword evidence="1" id="KW-0813">Transport</keyword>
<dbReference type="GO" id="GO:0035435">
    <property type="term" value="P:phosphate ion transmembrane transport"/>
    <property type="evidence" value="ECO:0007669"/>
    <property type="project" value="InterPro"/>
</dbReference>
<dbReference type="SMART" id="SM00382">
    <property type="entry name" value="AAA"/>
    <property type="match status" value="1"/>
</dbReference>
<keyword evidence="2" id="KW-0547">Nucleotide-binding</keyword>
<dbReference type="AlphaFoldDB" id="A0A0U4CVW1"/>
<gene>
    <name evidence="6" type="ORF">AERYTH_09200</name>
</gene>
<keyword evidence="3 6" id="KW-0067">ATP-binding</keyword>
<evidence type="ECO:0000313" key="7">
    <source>
        <dbReference type="Proteomes" id="UP000067689"/>
    </source>
</evidence>
<proteinExistence type="predicted"/>
<name>A0A0U4CVW1_9ACTN</name>
<dbReference type="InterPro" id="IPR017871">
    <property type="entry name" value="ABC_transporter-like_CS"/>
</dbReference>
<dbReference type="InterPro" id="IPR005670">
    <property type="entry name" value="PstB-like"/>
</dbReference>
<evidence type="ECO:0000313" key="6">
    <source>
        <dbReference type="EMBL" id="ALX04861.1"/>
    </source>
</evidence>
<reference evidence="6 7" key="1">
    <citation type="journal article" date="1991" name="Int. J. Syst. Bacteriol.">
        <title>Description of the erythromycin-producing bacterium Arthrobacter sp. strain NRRL B-3381 as Aeromicrobium erythreum gen. nov., sp. nov.</title>
        <authorList>
            <person name="Miller E.S."/>
            <person name="Woese C.R."/>
            <person name="Brenner S."/>
        </authorList>
    </citation>
    <scope>NUCLEOTIDE SEQUENCE [LARGE SCALE GENOMIC DNA]</scope>
    <source>
        <strain evidence="6 7">AR18</strain>
    </source>
</reference>
<sequence length="286" mass="30868">MSLTDETTTIPVLDDATQSIPAVLPDRASLATLEATDVSAWFGTHKVLDRVSLTMPAGRITALIGPSGCGKSTFLRILNRMHELVPGASLAGRVEIDGADVYDPDRKLTDARRAIGMVFQKPNPFPAMSIEENVLAGLKLTGTKVASRDRDDLVEECLTKGGLWKEVKDRLDAPGGGLSGGQQQRLCIARSLAVKPRVLLMDEPCSALDPTSTRVIEETMLELAQEVTIVIVTHNMQQAARVSDQCAFFLAAYGTPGVIIEHGDTATMFESPQDQRTSDYVNGRFG</sequence>
<dbReference type="OrthoDB" id="9806471at2"/>
<dbReference type="GO" id="GO:0016887">
    <property type="term" value="F:ATP hydrolysis activity"/>
    <property type="evidence" value="ECO:0007669"/>
    <property type="project" value="InterPro"/>
</dbReference>
<dbReference type="GO" id="GO:0016020">
    <property type="term" value="C:membrane"/>
    <property type="evidence" value="ECO:0007669"/>
    <property type="project" value="InterPro"/>
</dbReference>
<dbReference type="PROSITE" id="PS00211">
    <property type="entry name" value="ABC_TRANSPORTER_1"/>
    <property type="match status" value="1"/>
</dbReference>
<dbReference type="KEGG" id="aer:AERYTH_09200"/>
<dbReference type="InterPro" id="IPR003439">
    <property type="entry name" value="ABC_transporter-like_ATP-bd"/>
</dbReference>
<dbReference type="PANTHER" id="PTHR43423:SF1">
    <property type="entry name" value="ABC TRANSPORTER I FAMILY MEMBER 17"/>
    <property type="match status" value="1"/>
</dbReference>
<evidence type="ECO:0000256" key="2">
    <source>
        <dbReference type="ARBA" id="ARBA00022741"/>
    </source>
</evidence>
<dbReference type="InterPro" id="IPR003593">
    <property type="entry name" value="AAA+_ATPase"/>
</dbReference>
<dbReference type="PATRIC" id="fig|2041.4.peg.1924"/>
<organism evidence="6 7">
    <name type="scientific">Aeromicrobium erythreum</name>
    <dbReference type="NCBI Taxonomy" id="2041"/>
    <lineage>
        <taxon>Bacteria</taxon>
        <taxon>Bacillati</taxon>
        <taxon>Actinomycetota</taxon>
        <taxon>Actinomycetes</taxon>
        <taxon>Propionibacteriales</taxon>
        <taxon>Nocardioidaceae</taxon>
        <taxon>Aeromicrobium</taxon>
    </lineage>
</organism>
<protein>
    <submittedName>
        <fullName evidence="6">Phosphate ABC transporter ATP-binding protein</fullName>
    </submittedName>
</protein>
<dbReference type="PANTHER" id="PTHR43423">
    <property type="entry name" value="ABC TRANSPORTER I FAMILY MEMBER 17"/>
    <property type="match status" value="1"/>
</dbReference>
<dbReference type="GO" id="GO:0005524">
    <property type="term" value="F:ATP binding"/>
    <property type="evidence" value="ECO:0007669"/>
    <property type="project" value="UniProtKB-KW"/>
</dbReference>
<dbReference type="PROSITE" id="PS50893">
    <property type="entry name" value="ABC_TRANSPORTER_2"/>
    <property type="match status" value="1"/>
</dbReference>
<evidence type="ECO:0000256" key="4">
    <source>
        <dbReference type="ARBA" id="ARBA00022967"/>
    </source>
</evidence>
<keyword evidence="4" id="KW-1278">Translocase</keyword>
<dbReference type="InterPro" id="IPR027417">
    <property type="entry name" value="P-loop_NTPase"/>
</dbReference>
<accession>A0A0U4CVW1</accession>
<dbReference type="SUPFAM" id="SSF52540">
    <property type="entry name" value="P-loop containing nucleoside triphosphate hydrolases"/>
    <property type="match status" value="1"/>
</dbReference>